<evidence type="ECO:0000313" key="1">
    <source>
        <dbReference type="EMBL" id="AST80411.1"/>
    </source>
</evidence>
<accession>A0ACA8D8M8</accession>
<keyword evidence="1" id="KW-0238">DNA-binding</keyword>
<dbReference type="EMBL" id="CP022695">
    <property type="protein sequence ID" value="AST80411.1"/>
    <property type="molecule type" value="Genomic_DNA"/>
</dbReference>
<organism evidence="1 2">
    <name type="scientific">Citrobacter farmeri</name>
    <dbReference type="NCBI Taxonomy" id="67824"/>
    <lineage>
        <taxon>Bacteria</taxon>
        <taxon>Pseudomonadati</taxon>
        <taxon>Pseudomonadota</taxon>
        <taxon>Gammaproteobacteria</taxon>
        <taxon>Enterobacterales</taxon>
        <taxon>Enterobacteriaceae</taxon>
        <taxon>Citrobacter</taxon>
    </lineage>
</organism>
<gene>
    <name evidence="1" type="ORF">CI104_15665</name>
</gene>
<proteinExistence type="predicted"/>
<name>A0ACA8D8M8_9ENTR</name>
<sequence length="180" mass="20640">MSLSRMGWSKMHIFSYDQYFITGLQQLLFFTGLEQSPDVVVFDPGGGTVYITNSAECLRAGSSDTLTHFTQIRCYSLTRNASLTEYFYVLDQVKQNKRIPLHTRSLSNRERIIIEHYLAGLGKSAIARTMLLSEGAVSNSQLRALRKMNMKNIPLFLQVMRNWCVFRAKYICESNITFLS</sequence>
<keyword evidence="2" id="KW-1185">Reference proteome</keyword>
<protein>
    <submittedName>
        <fullName evidence="1">DNA-binding response regulator</fullName>
    </submittedName>
</protein>
<evidence type="ECO:0000313" key="2">
    <source>
        <dbReference type="Proteomes" id="UP000215286"/>
    </source>
</evidence>
<reference evidence="1" key="1">
    <citation type="submission" date="2017-08" db="EMBL/GenBank/DDBJ databases">
        <title>Real-time genomic and epidemiological investigation of a multi-institutional outbreak of KPC-producing Enterobacteriaceae reveals complex transmission dynamics and informs management responses.</title>
        <authorList>
            <person name="Kwong J.C."/>
            <person name="Lane C."/>
            <person name="Romanes F."/>
            <person name="Goncalves da Silva A."/>
            <person name="Easton M."/>
            <person name="Cronin K."/>
            <person name="Waters M.J."/>
            <person name="Tomita T."/>
            <person name="Stevens K."/>
            <person name="Schultz M.B."/>
            <person name="Baines S.L."/>
            <person name="Sherry N.L."/>
            <person name="Carter G."/>
            <person name="Mu A."/>
            <person name="Sait M."/>
            <person name="Ballard S.A."/>
            <person name="Seemann T."/>
            <person name="Stinear T.P."/>
            <person name="Howden B.P."/>
        </authorList>
    </citation>
    <scope>NUCLEOTIDE SEQUENCE</scope>
    <source>
        <strain evidence="1">AUSMDU00008141</strain>
    </source>
</reference>
<dbReference type="Proteomes" id="UP000215286">
    <property type="component" value="Chromosome"/>
</dbReference>